<dbReference type="Proteomes" id="UP000198704">
    <property type="component" value="Unassembled WGS sequence"/>
</dbReference>
<accession>A0A1H0FB76</accession>
<feature type="transmembrane region" description="Helical" evidence="1">
    <location>
        <begin position="360"/>
        <end position="378"/>
    </location>
</feature>
<evidence type="ECO:0008006" key="4">
    <source>
        <dbReference type="Google" id="ProtNLM"/>
    </source>
</evidence>
<keyword evidence="1" id="KW-1133">Transmembrane helix</keyword>
<feature type="transmembrane region" description="Helical" evidence="1">
    <location>
        <begin position="304"/>
        <end position="330"/>
    </location>
</feature>
<protein>
    <recommendedName>
        <fullName evidence="4">4-amino-4-deoxy-L-arabinose transferase</fullName>
    </recommendedName>
</protein>
<dbReference type="EMBL" id="FNHS01000012">
    <property type="protein sequence ID" value="SDN91913.1"/>
    <property type="molecule type" value="Genomic_DNA"/>
</dbReference>
<feature type="transmembrane region" description="Helical" evidence="1">
    <location>
        <begin position="176"/>
        <end position="194"/>
    </location>
</feature>
<sequence length="613" mass="64484">MTSLVGTPPRRAEAGRSPFDSPALLVVLALLALFGPYDPRNLAPVFDGLRLPDTDDMMRLVGVRDLLAGQGWFDSVQHRMLPPDGIASHWSRLIDLPIAGLILAFTPLLGRATAEAAAAALWPFLLFVLYGAMAGLWIRRLFGWRAALLVLFVAPQTAVFLNVFRFGRIDHHNAQLCAVLAIGFALADPARRMWCGLLAGAVAGLSLAIGLETVPVIAAAGLLVLADWLLHGERASGPLAGYGAGLCGASLLLFGLQTAPALWSVPVCDALSPPWLILGAGAAAIGGAALAADRRGVGRTGRCLLTALVGAAMAAGFVRIAPACLGGPFAGMDTLVRTSWLDQVDEMRAFPQILRSEPDIALSNIVPLVAATLYAVAMALREAAPARRRFFLVVAALIAPGTLIALGQARGMYIAGAFVPLMGAIALDRAILSLRTPGSSLHRLALFLLAMTMLGKVWAIAIDLPTRLLAPAAAGAQTASDTNWKTCTAPAAYAALDRLPPGLVLSSIDLGPAILLMTHHAVVAAPYHRNLIGLRAAIEASEGSEETLRRVIRARGADYLMLCTAALDRAEAGKPEPFATELARGTEPSPDWLTPVSDMPGGSALKVWRVRHD</sequence>
<feature type="transmembrane region" description="Helical" evidence="1">
    <location>
        <begin position="444"/>
        <end position="461"/>
    </location>
</feature>
<keyword evidence="3" id="KW-1185">Reference proteome</keyword>
<organism evidence="2 3">
    <name type="scientific">Methylobacterium phyllostachyos</name>
    <dbReference type="NCBI Taxonomy" id="582672"/>
    <lineage>
        <taxon>Bacteria</taxon>
        <taxon>Pseudomonadati</taxon>
        <taxon>Pseudomonadota</taxon>
        <taxon>Alphaproteobacteria</taxon>
        <taxon>Hyphomicrobiales</taxon>
        <taxon>Methylobacteriaceae</taxon>
        <taxon>Methylobacterium</taxon>
    </lineage>
</organism>
<feature type="transmembrane region" description="Helical" evidence="1">
    <location>
        <begin position="90"/>
        <end position="109"/>
    </location>
</feature>
<feature type="transmembrane region" description="Helical" evidence="1">
    <location>
        <begin position="144"/>
        <end position="164"/>
    </location>
</feature>
<feature type="transmembrane region" description="Helical" evidence="1">
    <location>
        <begin position="116"/>
        <end position="138"/>
    </location>
</feature>
<feature type="transmembrane region" description="Helical" evidence="1">
    <location>
        <begin position="21"/>
        <end position="37"/>
    </location>
</feature>
<evidence type="ECO:0000256" key="1">
    <source>
        <dbReference type="SAM" id="Phobius"/>
    </source>
</evidence>
<feature type="transmembrane region" description="Helical" evidence="1">
    <location>
        <begin position="200"/>
        <end position="230"/>
    </location>
</feature>
<dbReference type="AlphaFoldDB" id="A0A1H0FB76"/>
<dbReference type="OrthoDB" id="1082056at2"/>
<keyword evidence="1" id="KW-0812">Transmembrane</keyword>
<feature type="transmembrane region" description="Helical" evidence="1">
    <location>
        <begin position="413"/>
        <end position="432"/>
    </location>
</feature>
<evidence type="ECO:0000313" key="3">
    <source>
        <dbReference type="Proteomes" id="UP000198704"/>
    </source>
</evidence>
<dbReference type="STRING" id="582672.SAMN05216360_112194"/>
<evidence type="ECO:0000313" key="2">
    <source>
        <dbReference type="EMBL" id="SDN91913.1"/>
    </source>
</evidence>
<proteinExistence type="predicted"/>
<reference evidence="3" key="1">
    <citation type="submission" date="2016-10" db="EMBL/GenBank/DDBJ databases">
        <authorList>
            <person name="Varghese N."/>
            <person name="Submissions S."/>
        </authorList>
    </citation>
    <scope>NUCLEOTIDE SEQUENCE [LARGE SCALE GENOMIC DNA]</scope>
    <source>
        <strain evidence="3">BL47</strain>
    </source>
</reference>
<feature type="transmembrane region" description="Helical" evidence="1">
    <location>
        <begin position="242"/>
        <end position="263"/>
    </location>
</feature>
<gene>
    <name evidence="2" type="ORF">SAMN05216360_112194</name>
</gene>
<feature type="transmembrane region" description="Helical" evidence="1">
    <location>
        <begin position="390"/>
        <end position="407"/>
    </location>
</feature>
<name>A0A1H0FB76_9HYPH</name>
<keyword evidence="1" id="KW-0472">Membrane</keyword>
<dbReference type="RefSeq" id="WP_091718847.1">
    <property type="nucleotide sequence ID" value="NZ_FNHS01000012.1"/>
</dbReference>
<feature type="transmembrane region" description="Helical" evidence="1">
    <location>
        <begin position="275"/>
        <end position="292"/>
    </location>
</feature>